<reference evidence="1 2" key="1">
    <citation type="submission" date="2019-02" db="EMBL/GenBank/DDBJ databases">
        <title>Complete Genome Sequence and Methylome Analysis of free living Spirochaetas.</title>
        <authorList>
            <person name="Fomenkov A."/>
            <person name="Dubinina G."/>
            <person name="Leshcheva N."/>
            <person name="Mikheeva N."/>
            <person name="Grabovich M."/>
            <person name="Vincze T."/>
            <person name="Roberts R.J."/>
        </authorList>
    </citation>
    <scope>NUCLEOTIDE SEQUENCE [LARGE SCALE GENOMIC DNA]</scope>
    <source>
        <strain evidence="1 2">K2</strain>
    </source>
</reference>
<sequence>MDKKVYTPQIHVDSAFLLRRVAWAAEKPMTYTLDECIRGLVNQVDRQKLCGACRDHRCLECPVSQYYGKSGLDSILR</sequence>
<proteinExistence type="predicted"/>
<gene>
    <name evidence="1" type="ORF">EXM22_01940</name>
</gene>
<dbReference type="EMBL" id="CP036150">
    <property type="protein sequence ID" value="QEN06811.1"/>
    <property type="molecule type" value="Genomic_DNA"/>
</dbReference>
<dbReference type="AlphaFoldDB" id="A0A5C1QGX9"/>
<dbReference type="KEGG" id="ock:EXM22_01940"/>
<dbReference type="OrthoDB" id="5422660at2"/>
<accession>A0A5C1QGX9</accession>
<dbReference type="RefSeq" id="WP_149484894.1">
    <property type="nucleotide sequence ID" value="NZ_CP036150.1"/>
</dbReference>
<protein>
    <submittedName>
        <fullName evidence="1">Uncharacterized protein</fullName>
    </submittedName>
</protein>
<dbReference type="Proteomes" id="UP000324209">
    <property type="component" value="Chromosome"/>
</dbReference>
<organism evidence="1 2">
    <name type="scientific">Oceanispirochaeta crateris</name>
    <dbReference type="NCBI Taxonomy" id="2518645"/>
    <lineage>
        <taxon>Bacteria</taxon>
        <taxon>Pseudomonadati</taxon>
        <taxon>Spirochaetota</taxon>
        <taxon>Spirochaetia</taxon>
        <taxon>Spirochaetales</taxon>
        <taxon>Spirochaetaceae</taxon>
        <taxon>Oceanispirochaeta</taxon>
    </lineage>
</organism>
<keyword evidence="2" id="KW-1185">Reference proteome</keyword>
<evidence type="ECO:0000313" key="1">
    <source>
        <dbReference type="EMBL" id="QEN06811.1"/>
    </source>
</evidence>
<name>A0A5C1QGX9_9SPIO</name>
<evidence type="ECO:0000313" key="2">
    <source>
        <dbReference type="Proteomes" id="UP000324209"/>
    </source>
</evidence>